<evidence type="ECO:0000313" key="2">
    <source>
        <dbReference type="EMBL" id="GGE93550.1"/>
    </source>
</evidence>
<feature type="chain" id="PRO_5046337356" description="C1q domain-containing protein" evidence="1">
    <location>
        <begin position="23"/>
        <end position="269"/>
    </location>
</feature>
<accession>A0ABQ1TEB9</accession>
<evidence type="ECO:0008006" key="4">
    <source>
        <dbReference type="Google" id="ProtNLM"/>
    </source>
</evidence>
<evidence type="ECO:0000256" key="1">
    <source>
        <dbReference type="SAM" id="SignalP"/>
    </source>
</evidence>
<reference evidence="3" key="1">
    <citation type="journal article" date="2019" name="Int. J. Syst. Evol. Microbiol.">
        <title>The Global Catalogue of Microorganisms (GCM) 10K type strain sequencing project: providing services to taxonomists for standard genome sequencing and annotation.</title>
        <authorList>
            <consortium name="The Broad Institute Genomics Platform"/>
            <consortium name="The Broad Institute Genome Sequencing Center for Infectious Disease"/>
            <person name="Wu L."/>
            <person name="Ma J."/>
        </authorList>
    </citation>
    <scope>NUCLEOTIDE SEQUENCE [LARGE SCALE GENOMIC DNA]</scope>
    <source>
        <strain evidence="3">CGMCC 1.12707</strain>
    </source>
</reference>
<feature type="signal peptide" evidence="1">
    <location>
        <begin position="1"/>
        <end position="22"/>
    </location>
</feature>
<name>A0ABQ1TEB9_9FLAO</name>
<gene>
    <name evidence="2" type="ORF">GCM10010984_08930</name>
</gene>
<keyword evidence="1" id="KW-0732">Signal</keyword>
<protein>
    <recommendedName>
        <fullName evidence="4">C1q domain-containing protein</fullName>
    </recommendedName>
</protein>
<dbReference type="EMBL" id="BMFL01000005">
    <property type="protein sequence ID" value="GGE93550.1"/>
    <property type="molecule type" value="Genomic_DNA"/>
</dbReference>
<dbReference type="Proteomes" id="UP000650994">
    <property type="component" value="Unassembled WGS sequence"/>
</dbReference>
<proteinExistence type="predicted"/>
<organism evidence="2 3">
    <name type="scientific">Chishuiella changwenlii</name>
    <dbReference type="NCBI Taxonomy" id="1434701"/>
    <lineage>
        <taxon>Bacteria</taxon>
        <taxon>Pseudomonadati</taxon>
        <taxon>Bacteroidota</taxon>
        <taxon>Flavobacteriia</taxon>
        <taxon>Flavobacteriales</taxon>
        <taxon>Weeksellaceae</taxon>
        <taxon>Chishuiella</taxon>
    </lineage>
</organism>
<dbReference type="Gene3D" id="2.60.120.40">
    <property type="match status" value="1"/>
</dbReference>
<comment type="caution">
    <text evidence="2">The sequence shown here is derived from an EMBL/GenBank/DDBJ whole genome shotgun (WGS) entry which is preliminary data.</text>
</comment>
<sequence>MMKKMIKFFIYTFFLSSVNTFAQIGINTLTPQATLDVVEPNPTNPSNTSGVIVPRVTTLNTTNAKEVGLLVFFNSPDVAQRGFYWWNGTAWRPFISINKIRDNKTITFASTESNFTEGEMTKLPETDVRTLKFATFNSNVPANFQIDASGNFVVKKTGYYHIQAASFMKKSFTANSNRRDQLDMKIYVNGKDASLDKADNYNLEGTKGFPAGIVTISINAAGVMKLNAHDYLTMKIVRSYRDITPDTDITIIPEPNTLSNITLRYLGDF</sequence>
<dbReference type="InterPro" id="IPR008983">
    <property type="entry name" value="Tumour_necrosis_fac-like_dom"/>
</dbReference>
<keyword evidence="3" id="KW-1185">Reference proteome</keyword>
<evidence type="ECO:0000313" key="3">
    <source>
        <dbReference type="Proteomes" id="UP000650994"/>
    </source>
</evidence>